<dbReference type="KEGG" id="asz:ASN_740"/>
<gene>
    <name evidence="1" type="ORF">ASN_740</name>
</gene>
<reference evidence="2" key="1">
    <citation type="submission" date="2014-09" db="EMBL/GenBank/DDBJ databases">
        <authorList>
            <person name="Illeghems K.G."/>
        </authorList>
    </citation>
    <scope>NUCLEOTIDE SEQUENCE [LARGE SCALE GENOMIC DNA]</scope>
    <source>
        <strain evidence="2">108B</strain>
    </source>
</reference>
<accession>A0A0U5ES03</accession>
<dbReference type="AlphaFoldDB" id="A0A0U5ES03"/>
<dbReference type="PATRIC" id="fig|446692.3.peg.707"/>
<proteinExistence type="predicted"/>
<dbReference type="EMBL" id="LN606600">
    <property type="protein sequence ID" value="CEF40148.1"/>
    <property type="molecule type" value="Genomic_DNA"/>
</dbReference>
<protein>
    <submittedName>
        <fullName evidence="1">Uncharacterized protein</fullName>
    </submittedName>
</protein>
<evidence type="ECO:0000313" key="1">
    <source>
        <dbReference type="EMBL" id="CEF40148.1"/>
    </source>
</evidence>
<keyword evidence="2" id="KW-1185">Reference proteome</keyword>
<organism evidence="1 2">
    <name type="scientific">Acetobacter senegalensis</name>
    <dbReference type="NCBI Taxonomy" id="446692"/>
    <lineage>
        <taxon>Bacteria</taxon>
        <taxon>Pseudomonadati</taxon>
        <taxon>Pseudomonadota</taxon>
        <taxon>Alphaproteobacteria</taxon>
        <taxon>Acetobacterales</taxon>
        <taxon>Acetobacteraceae</taxon>
        <taxon>Acetobacter</taxon>
    </lineage>
</organism>
<sequence>MWACGDVHALSVVVQTGSGRGRWAGKIRGEVKSHRPRWRRGLFVARKNGSSLSEAVISLRLALNKVTLAC</sequence>
<name>A0A0U5ES03_9PROT</name>
<dbReference type="Proteomes" id="UP000056109">
    <property type="component" value="Chromosome I"/>
</dbReference>
<evidence type="ECO:0000313" key="2">
    <source>
        <dbReference type="Proteomes" id="UP000056109"/>
    </source>
</evidence>